<dbReference type="Proteomes" id="UP000501891">
    <property type="component" value="Chromosome"/>
</dbReference>
<feature type="transmembrane region" description="Helical" evidence="12">
    <location>
        <begin position="319"/>
        <end position="343"/>
    </location>
</feature>
<proteinExistence type="inferred from homology"/>
<organism evidence="14 15">
    <name type="scientific">Aerophototrophica crusticola</name>
    <dbReference type="NCBI Taxonomy" id="1709002"/>
    <lineage>
        <taxon>Bacteria</taxon>
        <taxon>Pseudomonadati</taxon>
        <taxon>Pseudomonadota</taxon>
        <taxon>Alphaproteobacteria</taxon>
        <taxon>Rhodospirillales</taxon>
        <taxon>Rhodospirillaceae</taxon>
        <taxon>Aerophototrophica</taxon>
    </lineage>
</organism>
<dbReference type="PIRSF" id="PIRSF006446">
    <property type="entry name" value="Cyt_quinol_oxidase_1"/>
    <property type="match status" value="1"/>
</dbReference>
<reference evidence="14" key="1">
    <citation type="submission" date="2020-04" db="EMBL/GenBank/DDBJ databases">
        <title>A desert anoxygenic phototrophic bacterium fixes CO2 using RubisCO under aerobic conditions.</title>
        <authorList>
            <person name="Tang K."/>
        </authorList>
    </citation>
    <scope>NUCLEOTIDE SEQUENCE [LARGE SCALE GENOMIC DNA]</scope>
    <source>
        <strain evidence="14">MIMtkB3</strain>
    </source>
</reference>
<gene>
    <name evidence="14" type="ORF">HHL28_08830</name>
</gene>
<dbReference type="GO" id="GO:0016682">
    <property type="term" value="F:oxidoreductase activity, acting on diphenols and related substances as donors, oxygen as acceptor"/>
    <property type="evidence" value="ECO:0007669"/>
    <property type="project" value="TreeGrafter"/>
</dbReference>
<dbReference type="GO" id="GO:0019646">
    <property type="term" value="P:aerobic electron transport chain"/>
    <property type="evidence" value="ECO:0007669"/>
    <property type="project" value="InterPro"/>
</dbReference>
<dbReference type="GO" id="GO:0020037">
    <property type="term" value="F:heme binding"/>
    <property type="evidence" value="ECO:0007669"/>
    <property type="project" value="TreeGrafter"/>
</dbReference>
<feature type="transmembrane region" description="Helical" evidence="12">
    <location>
        <begin position="406"/>
        <end position="429"/>
    </location>
</feature>
<keyword evidence="3 12" id="KW-0813">Transport</keyword>
<feature type="transmembrane region" description="Helical" evidence="12">
    <location>
        <begin position="12"/>
        <end position="34"/>
    </location>
</feature>
<feature type="transmembrane region" description="Helical" evidence="12">
    <location>
        <begin position="128"/>
        <end position="146"/>
    </location>
</feature>
<evidence type="ECO:0000256" key="11">
    <source>
        <dbReference type="ARBA" id="ARBA00023136"/>
    </source>
</evidence>
<evidence type="ECO:0000256" key="7">
    <source>
        <dbReference type="ARBA" id="ARBA00022723"/>
    </source>
</evidence>
<sequence>MELDPVLLARIQFAFTVSFHIIFPAFTIGLASWIAVLEGRWLYTGKEIYKSLSEYWTKIFAVSFGMGVVSGIVMSYQFGTNWSRYSYVGGYVLGPLINYEVVTAFFLEATFLGVLLFGRDRVPKRVHFFAACMVAFGTLMSAFWILSANSFMQTPQGHEIRDGILYPVDWWQIVFNPSFPYRYFHMVIACYLTTSFVVAGVSAWHLLKGQFQQHARIGLSMALGLIAVLAPVQAFVGDLTGLNTLEHQPTKLAAMEGHWETHKDGAPLILFAIPDQEREMNHYEIAIPKLGSLILTHSWDGEIRGLKEWPKQDRPPVWIVFWGFRLMVGLGLIMIALGLYSLWLRFRKRLYDTRWYLWSLVLASPIGFFALTFGWFTTEVGRQPWTVYGILRTADSVTPALTGAGVLASLITFFVVYLIVFTAGTYYLVRLFQRGPAGPVKAAEPAVGRPKRPMSKADEEIEMGAPHGPQPSPAE</sequence>
<dbReference type="GO" id="GO:0046872">
    <property type="term" value="F:metal ion binding"/>
    <property type="evidence" value="ECO:0007669"/>
    <property type="project" value="UniProtKB-UniRule"/>
</dbReference>
<keyword evidence="15" id="KW-1185">Reference proteome</keyword>
<keyword evidence="6 12" id="KW-0812">Transmembrane</keyword>
<feature type="transmembrane region" description="Helical" evidence="12">
    <location>
        <begin position="55"/>
        <end position="76"/>
    </location>
</feature>
<keyword evidence="7 12" id="KW-0479">Metal-binding</keyword>
<evidence type="ECO:0000256" key="1">
    <source>
        <dbReference type="ARBA" id="ARBA00004651"/>
    </source>
</evidence>
<protein>
    <submittedName>
        <fullName evidence="14">Cytochrome ubiquinol oxidase subunit I</fullName>
    </submittedName>
</protein>
<accession>A0A858R709</accession>
<evidence type="ECO:0000256" key="4">
    <source>
        <dbReference type="ARBA" id="ARBA00022475"/>
    </source>
</evidence>
<keyword evidence="4 12" id="KW-1003">Cell membrane</keyword>
<keyword evidence="9 12" id="KW-1133">Transmembrane helix</keyword>
<dbReference type="GO" id="GO:0070069">
    <property type="term" value="C:cytochrome complex"/>
    <property type="evidence" value="ECO:0007669"/>
    <property type="project" value="UniProtKB-UniRule"/>
</dbReference>
<evidence type="ECO:0000256" key="3">
    <source>
        <dbReference type="ARBA" id="ARBA00022448"/>
    </source>
</evidence>
<keyword evidence="10 12" id="KW-0408">Iron</keyword>
<dbReference type="InterPro" id="IPR002585">
    <property type="entry name" value="Cyt-d_ubiquinol_oxidase_su_1"/>
</dbReference>
<evidence type="ECO:0000256" key="2">
    <source>
        <dbReference type="ARBA" id="ARBA00009819"/>
    </source>
</evidence>
<evidence type="ECO:0000313" key="14">
    <source>
        <dbReference type="EMBL" id="QJE73177.1"/>
    </source>
</evidence>
<evidence type="ECO:0000256" key="10">
    <source>
        <dbReference type="ARBA" id="ARBA00023004"/>
    </source>
</evidence>
<keyword evidence="8 12" id="KW-0249">Electron transport</keyword>
<dbReference type="KEGG" id="acru:HHL28_08830"/>
<dbReference type="GO" id="GO:0009055">
    <property type="term" value="F:electron transfer activity"/>
    <property type="evidence" value="ECO:0007669"/>
    <property type="project" value="UniProtKB-UniRule"/>
</dbReference>
<dbReference type="Pfam" id="PF01654">
    <property type="entry name" value="Cyt_bd_oxida_I"/>
    <property type="match status" value="1"/>
</dbReference>
<evidence type="ECO:0000256" key="5">
    <source>
        <dbReference type="ARBA" id="ARBA00022617"/>
    </source>
</evidence>
<keyword evidence="11 12" id="KW-0472">Membrane</keyword>
<name>A0A858R709_9PROT</name>
<comment type="similarity">
    <text evidence="2 12">Belongs to the cytochrome ubiquinol oxidase subunit 1 family.</text>
</comment>
<dbReference type="PANTHER" id="PTHR30365">
    <property type="entry name" value="CYTOCHROME D UBIQUINOL OXIDASE"/>
    <property type="match status" value="1"/>
</dbReference>
<evidence type="ECO:0000313" key="15">
    <source>
        <dbReference type="Proteomes" id="UP000501891"/>
    </source>
</evidence>
<evidence type="ECO:0000256" key="9">
    <source>
        <dbReference type="ARBA" id="ARBA00022989"/>
    </source>
</evidence>
<keyword evidence="5 12" id="KW-0349">Heme</keyword>
<dbReference type="EMBL" id="CP051775">
    <property type="protein sequence ID" value="QJE73177.1"/>
    <property type="molecule type" value="Genomic_DNA"/>
</dbReference>
<evidence type="ECO:0000256" key="8">
    <source>
        <dbReference type="ARBA" id="ARBA00022982"/>
    </source>
</evidence>
<dbReference type="AlphaFoldDB" id="A0A858R709"/>
<feature type="region of interest" description="Disordered" evidence="13">
    <location>
        <begin position="439"/>
        <end position="475"/>
    </location>
</feature>
<comment type="subcellular location">
    <subcellularLocation>
        <location evidence="12">Cell inner membrane</location>
    </subcellularLocation>
    <subcellularLocation>
        <location evidence="1">Cell membrane</location>
        <topology evidence="1">Multi-pass membrane protein</topology>
    </subcellularLocation>
</comment>
<feature type="transmembrane region" description="Helical" evidence="12">
    <location>
        <begin position="355"/>
        <end position="376"/>
    </location>
</feature>
<feature type="transmembrane region" description="Helical" evidence="12">
    <location>
        <begin position="96"/>
        <end position="116"/>
    </location>
</feature>
<feature type="transmembrane region" description="Helical" evidence="12">
    <location>
        <begin position="219"/>
        <end position="236"/>
    </location>
</feature>
<dbReference type="GO" id="GO:0005886">
    <property type="term" value="C:plasma membrane"/>
    <property type="evidence" value="ECO:0007669"/>
    <property type="project" value="UniProtKB-SubCell"/>
</dbReference>
<evidence type="ECO:0000256" key="13">
    <source>
        <dbReference type="SAM" id="MobiDB-lite"/>
    </source>
</evidence>
<evidence type="ECO:0000256" key="12">
    <source>
        <dbReference type="PIRNR" id="PIRNR006446"/>
    </source>
</evidence>
<dbReference type="PANTHER" id="PTHR30365:SF14">
    <property type="entry name" value="CYTOCHROME BD MENAQUINOL OXIDASE SUBUNIT I-RELATED"/>
    <property type="match status" value="1"/>
</dbReference>
<feature type="transmembrane region" description="Helical" evidence="12">
    <location>
        <begin position="183"/>
        <end position="207"/>
    </location>
</feature>
<evidence type="ECO:0000256" key="6">
    <source>
        <dbReference type="ARBA" id="ARBA00022692"/>
    </source>
</evidence>